<feature type="non-terminal residue" evidence="1">
    <location>
        <position position="147"/>
    </location>
</feature>
<sequence>TDEVTGTDDVSEFTEAAVEFIGKMVDDMIPRATIKAFPNQKPWVDKTMRKALNSRINSTIIAKFACDTVVMGLISDNNDERAYLENWCRKIISSSTSARQRSCSKKQEWHYQPVRINGTTVERVDSPGPATPPWQRRLVSVFTASNT</sequence>
<reference evidence="1" key="1">
    <citation type="submission" date="2023-03" db="EMBL/GenBank/DDBJ databases">
        <title>Electrophorus voltai genome.</title>
        <authorList>
            <person name="Bian C."/>
        </authorList>
    </citation>
    <scope>NUCLEOTIDE SEQUENCE</scope>
    <source>
        <strain evidence="1">CB-2022</strain>
        <tissue evidence="1">Muscle</tissue>
    </source>
</reference>
<name>A0AAD8YRH0_9TELE</name>
<gene>
    <name evidence="1" type="ORF">P4O66_001248</name>
</gene>
<dbReference type="Proteomes" id="UP001239994">
    <property type="component" value="Unassembled WGS sequence"/>
</dbReference>
<accession>A0AAD8YRH0</accession>
<protein>
    <submittedName>
        <fullName evidence="1">Uncharacterized protein</fullName>
    </submittedName>
</protein>
<comment type="caution">
    <text evidence="1">The sequence shown here is derived from an EMBL/GenBank/DDBJ whole genome shotgun (WGS) entry which is preliminary data.</text>
</comment>
<evidence type="ECO:0000313" key="2">
    <source>
        <dbReference type="Proteomes" id="UP001239994"/>
    </source>
</evidence>
<evidence type="ECO:0000313" key="1">
    <source>
        <dbReference type="EMBL" id="KAK1784445.1"/>
    </source>
</evidence>
<organism evidence="1 2">
    <name type="scientific">Electrophorus voltai</name>
    <dbReference type="NCBI Taxonomy" id="2609070"/>
    <lineage>
        <taxon>Eukaryota</taxon>
        <taxon>Metazoa</taxon>
        <taxon>Chordata</taxon>
        <taxon>Craniata</taxon>
        <taxon>Vertebrata</taxon>
        <taxon>Euteleostomi</taxon>
        <taxon>Actinopterygii</taxon>
        <taxon>Neopterygii</taxon>
        <taxon>Teleostei</taxon>
        <taxon>Ostariophysi</taxon>
        <taxon>Gymnotiformes</taxon>
        <taxon>Gymnotoidei</taxon>
        <taxon>Gymnotidae</taxon>
        <taxon>Electrophorus</taxon>
    </lineage>
</organism>
<keyword evidence="2" id="KW-1185">Reference proteome</keyword>
<proteinExistence type="predicted"/>
<dbReference type="AlphaFoldDB" id="A0AAD8YRH0"/>
<dbReference type="EMBL" id="JAROKS010000153">
    <property type="protein sequence ID" value="KAK1784445.1"/>
    <property type="molecule type" value="Genomic_DNA"/>
</dbReference>